<dbReference type="AlphaFoldDB" id="A0A2S4W0R3"/>
<evidence type="ECO:0000313" key="4">
    <source>
        <dbReference type="Proteomes" id="UP000239156"/>
    </source>
</evidence>
<proteinExistence type="predicted"/>
<reference evidence="3" key="1">
    <citation type="submission" date="2017-12" db="EMBL/GenBank/DDBJ databases">
        <title>Gene loss provides genomic basis for host adaptation in cereal stripe rust fungi.</title>
        <authorList>
            <person name="Xia C."/>
        </authorList>
    </citation>
    <scope>NUCLEOTIDE SEQUENCE [LARGE SCALE GENOMIC DNA]</scope>
    <source>
        <strain evidence="3">93-210</strain>
    </source>
</reference>
<feature type="compositionally biased region" description="Basic residues" evidence="1">
    <location>
        <begin position="392"/>
        <end position="407"/>
    </location>
</feature>
<dbReference type="PANTHER" id="PTHR42071:SF1">
    <property type="entry name" value="GLOBIN-SENSOR DOMAIN-CONTAINING PROTEIN"/>
    <property type="match status" value="1"/>
</dbReference>
<dbReference type="InterPro" id="IPR044398">
    <property type="entry name" value="Globin-sensor_dom"/>
</dbReference>
<dbReference type="GO" id="GO:0020037">
    <property type="term" value="F:heme binding"/>
    <property type="evidence" value="ECO:0007669"/>
    <property type="project" value="InterPro"/>
</dbReference>
<feature type="domain" description="Globin-sensor" evidence="2">
    <location>
        <begin position="16"/>
        <end position="120"/>
    </location>
</feature>
<name>A0A2S4W0R3_9BASI</name>
<comment type="caution">
    <text evidence="3">The sequence shown here is derived from an EMBL/GenBank/DDBJ whole genome shotgun (WGS) entry which is preliminary data.</text>
</comment>
<dbReference type="VEuPathDB" id="FungiDB:PSTT_02243"/>
<dbReference type="Gene3D" id="1.10.490.10">
    <property type="entry name" value="Globins"/>
    <property type="match status" value="1"/>
</dbReference>
<keyword evidence="4" id="KW-1185">Reference proteome</keyword>
<dbReference type="Pfam" id="PF11563">
    <property type="entry name" value="Protoglobin"/>
    <property type="match status" value="1"/>
</dbReference>
<dbReference type="Proteomes" id="UP000239156">
    <property type="component" value="Unassembled WGS sequence"/>
</dbReference>
<feature type="region of interest" description="Disordered" evidence="1">
    <location>
        <begin position="350"/>
        <end position="407"/>
    </location>
</feature>
<dbReference type="InterPro" id="IPR012292">
    <property type="entry name" value="Globin/Proto"/>
</dbReference>
<evidence type="ECO:0000256" key="1">
    <source>
        <dbReference type="SAM" id="MobiDB-lite"/>
    </source>
</evidence>
<organism evidence="3 4">
    <name type="scientific">Puccinia striiformis</name>
    <dbReference type="NCBI Taxonomy" id="27350"/>
    <lineage>
        <taxon>Eukaryota</taxon>
        <taxon>Fungi</taxon>
        <taxon>Dikarya</taxon>
        <taxon>Basidiomycota</taxon>
        <taxon>Pucciniomycotina</taxon>
        <taxon>Pucciniomycetes</taxon>
        <taxon>Pucciniales</taxon>
        <taxon>Pucciniaceae</taxon>
        <taxon>Puccinia</taxon>
    </lineage>
</organism>
<sequence>MDPETVTRADLNFDLASRVRYMKSFLDFTEEDSQIMHEVRPIAKPLVPEIVASAYTKLLSYDACRMAFFPRKDGAQGTHGTAEDLVHGNDPLSLNSATIKLRRNILERWAMKIFTGDYDRLEARFLSFSIKSASSTPVGHEFSVLERISRYTLIVSKTFQARERRSLRRVTYGSLTSFDPRYSSCHGGQSYTNTSRSTPLSELSLIPLFVRLRQTLGYITSKMTSAILTLPSSTWPAEKKTRAVVAFHKISTIHNDLIARHHIGDLCSPPTSRAPSPDQEISPQNRKEYYNNVFMVGSPTAFNTMQVPSPPRDAPFQSLVSITPQSSNSSRPYVTQPGDFSQITSVQRTRASTSDSFNPHKSISSFGDAPNYFPGSHEETQMLNRTPSKGNLNRRKFSTRIKKSQPP</sequence>
<feature type="compositionally biased region" description="Polar residues" evidence="1">
    <location>
        <begin position="381"/>
        <end position="391"/>
    </location>
</feature>
<dbReference type="VEuPathDB" id="FungiDB:PSHT_03511"/>
<feature type="compositionally biased region" description="Polar residues" evidence="1">
    <location>
        <begin position="350"/>
        <end position="365"/>
    </location>
</feature>
<dbReference type="PANTHER" id="PTHR42071">
    <property type="entry name" value="PROTOGLOBIN DOMAIN-CONTAINING PROTEIN"/>
    <property type="match status" value="1"/>
</dbReference>
<protein>
    <recommendedName>
        <fullName evidence="2">Globin-sensor domain-containing protein</fullName>
    </recommendedName>
</protein>
<dbReference type="EMBL" id="PKSL01000013">
    <property type="protein sequence ID" value="POW15352.1"/>
    <property type="molecule type" value="Genomic_DNA"/>
</dbReference>
<gene>
    <name evidence="3" type="ORF">PSTT_02243</name>
</gene>
<evidence type="ECO:0000259" key="2">
    <source>
        <dbReference type="Pfam" id="PF11563"/>
    </source>
</evidence>
<accession>A0A2S4W0R3</accession>
<dbReference type="GO" id="GO:0019825">
    <property type="term" value="F:oxygen binding"/>
    <property type="evidence" value="ECO:0007669"/>
    <property type="project" value="InterPro"/>
</dbReference>
<evidence type="ECO:0000313" key="3">
    <source>
        <dbReference type="EMBL" id="POW15352.1"/>
    </source>
</evidence>